<proteinExistence type="predicted"/>
<evidence type="ECO:0000313" key="3">
    <source>
        <dbReference type="EMBL" id="AVG23479.1"/>
    </source>
</evidence>
<evidence type="ECO:0000256" key="1">
    <source>
        <dbReference type="ARBA" id="ARBA00022801"/>
    </source>
</evidence>
<evidence type="ECO:0000259" key="2">
    <source>
        <dbReference type="Pfam" id="PF00561"/>
    </source>
</evidence>
<dbReference type="GO" id="GO:0016787">
    <property type="term" value="F:hydrolase activity"/>
    <property type="evidence" value="ECO:0007669"/>
    <property type="project" value="UniProtKB-KW"/>
</dbReference>
<dbReference type="EMBL" id="CP026923">
    <property type="protein sequence ID" value="AVG23479.1"/>
    <property type="molecule type" value="Genomic_DNA"/>
</dbReference>
<protein>
    <submittedName>
        <fullName evidence="3">Hydrolase</fullName>
    </submittedName>
</protein>
<dbReference type="GO" id="GO:0016020">
    <property type="term" value="C:membrane"/>
    <property type="evidence" value="ECO:0007669"/>
    <property type="project" value="TreeGrafter"/>
</dbReference>
<organism evidence="3 4">
    <name type="scientific">Pontimonas salivibrio</name>
    <dbReference type="NCBI Taxonomy" id="1159327"/>
    <lineage>
        <taxon>Bacteria</taxon>
        <taxon>Bacillati</taxon>
        <taxon>Actinomycetota</taxon>
        <taxon>Actinomycetes</taxon>
        <taxon>Micrococcales</taxon>
        <taxon>Microbacteriaceae</taxon>
        <taxon>Pontimonas</taxon>
    </lineage>
</organism>
<dbReference type="Gene3D" id="3.40.50.1820">
    <property type="entry name" value="alpha/beta hydrolase"/>
    <property type="match status" value="1"/>
</dbReference>
<reference evidence="3 4" key="1">
    <citation type="submission" date="2018-02" db="EMBL/GenBank/DDBJ databases">
        <title>Complete genome of the streamlined marine actinobacterium Pontimonas salivibrio CL-TW6 adapted to coastal planktonic lifestype.</title>
        <authorList>
            <person name="Cho B.C."/>
            <person name="Hardies S.C."/>
            <person name="Jang G.I."/>
            <person name="Hwang C.Y."/>
        </authorList>
    </citation>
    <scope>NUCLEOTIDE SEQUENCE [LARGE SCALE GENOMIC DNA]</scope>
    <source>
        <strain evidence="3 4">CL-TW6</strain>
    </source>
</reference>
<evidence type="ECO:0000313" key="4">
    <source>
        <dbReference type="Proteomes" id="UP000243077"/>
    </source>
</evidence>
<keyword evidence="1 3" id="KW-0378">Hydrolase</keyword>
<sequence length="272" mass="29907">MWPFRRKPPLFVAVDEGKGPPVLLLHGIASSSVTYHNVISELTPNHHVVAVDLMGFGRSDSPDDAQFTLDEHVDAVVTTLQRLTIKAPLTLVGHSLGSLIAIRLASKYPKYVKHLVVVAPPVYLPSDTMADPLDRAQMDVYKRLYHFMRDNPGFTQTAAAALERISPIRGLVDVSEGNWRAFSLSLERCIESQSTVTDLAQVKAPVDLMYGTLDPFLAPAGLRVIERMRGVATTRVEGVDHVIRPKMAHELVRIINDPSPPTAPIRLVGGEN</sequence>
<dbReference type="Pfam" id="PF00561">
    <property type="entry name" value="Abhydrolase_1"/>
    <property type="match status" value="1"/>
</dbReference>
<gene>
    <name evidence="3" type="ORF">C3B54_11486</name>
</gene>
<dbReference type="Proteomes" id="UP000243077">
    <property type="component" value="Chromosome"/>
</dbReference>
<dbReference type="InterPro" id="IPR050266">
    <property type="entry name" value="AB_hydrolase_sf"/>
</dbReference>
<dbReference type="KEGG" id="psai:C3B54_11486"/>
<dbReference type="InterPro" id="IPR000073">
    <property type="entry name" value="AB_hydrolase_1"/>
</dbReference>
<dbReference type="AlphaFoldDB" id="A0A2L2BP85"/>
<keyword evidence="4" id="KW-1185">Reference proteome</keyword>
<dbReference type="PANTHER" id="PTHR43798">
    <property type="entry name" value="MONOACYLGLYCEROL LIPASE"/>
    <property type="match status" value="1"/>
</dbReference>
<name>A0A2L2BP85_9MICO</name>
<dbReference type="InterPro" id="IPR029058">
    <property type="entry name" value="AB_hydrolase_fold"/>
</dbReference>
<accession>A0A2L2BP85</accession>
<dbReference type="PANTHER" id="PTHR43798:SF31">
    <property type="entry name" value="AB HYDROLASE SUPERFAMILY PROTEIN YCLE"/>
    <property type="match status" value="1"/>
</dbReference>
<dbReference type="PRINTS" id="PR00111">
    <property type="entry name" value="ABHYDROLASE"/>
</dbReference>
<dbReference type="SUPFAM" id="SSF53474">
    <property type="entry name" value="alpha/beta-Hydrolases"/>
    <property type="match status" value="1"/>
</dbReference>
<feature type="domain" description="AB hydrolase-1" evidence="2">
    <location>
        <begin position="20"/>
        <end position="138"/>
    </location>
</feature>